<dbReference type="PANTHER" id="PTHR12774:SF3">
    <property type="match status" value="1"/>
</dbReference>
<reference evidence="2 3" key="1">
    <citation type="submission" date="2018-05" db="EMBL/GenBank/DDBJ databases">
        <authorList>
            <person name="Thind KAUR A."/>
        </authorList>
    </citation>
    <scope>NUCLEOTIDE SEQUENCE [LARGE SCALE GENOMIC DNA]</scope>
</reference>
<evidence type="ECO:0000313" key="2">
    <source>
        <dbReference type="EMBL" id="SPT19503.1"/>
    </source>
</evidence>
<dbReference type="InterPro" id="IPR038322">
    <property type="entry name" value="Pex19_C_sf"/>
</dbReference>
<accession>A0A7H4LLL5</accession>
<dbReference type="AlphaFoldDB" id="A0A7H4LLL5"/>
<organism evidence="2 3">
    <name type="scientific">Triticum aestivum</name>
    <name type="common">Wheat</name>
    <dbReference type="NCBI Taxonomy" id="4565"/>
    <lineage>
        <taxon>Eukaryota</taxon>
        <taxon>Viridiplantae</taxon>
        <taxon>Streptophyta</taxon>
        <taxon>Embryophyta</taxon>
        <taxon>Tracheophyta</taxon>
        <taxon>Spermatophyta</taxon>
        <taxon>Magnoliopsida</taxon>
        <taxon>Liliopsida</taxon>
        <taxon>Poales</taxon>
        <taxon>Poaceae</taxon>
        <taxon>BOP clade</taxon>
        <taxon>Pooideae</taxon>
        <taxon>Triticodae</taxon>
        <taxon>Triticeae</taxon>
        <taxon>Triticinae</taxon>
        <taxon>Triticum</taxon>
    </lineage>
</organism>
<dbReference type="Gene3D" id="1.20.120.900">
    <property type="entry name" value="Pex19, mPTS binding domain"/>
    <property type="match status" value="1"/>
</dbReference>
<dbReference type="EMBL" id="LS480641">
    <property type="protein sequence ID" value="SPT19503.1"/>
    <property type="molecule type" value="Genomic_DNA"/>
</dbReference>
<dbReference type="GO" id="GO:0005777">
    <property type="term" value="C:peroxisome"/>
    <property type="evidence" value="ECO:0007669"/>
    <property type="project" value="InterPro"/>
</dbReference>
<name>A0A7H4LLL5_WHEAT</name>
<feature type="region of interest" description="Disordered" evidence="1">
    <location>
        <begin position="97"/>
        <end position="117"/>
    </location>
</feature>
<evidence type="ECO:0000256" key="1">
    <source>
        <dbReference type="SAM" id="MobiDB-lite"/>
    </source>
</evidence>
<evidence type="ECO:0000313" key="3">
    <source>
        <dbReference type="Proteomes" id="UP000280104"/>
    </source>
</evidence>
<dbReference type="Proteomes" id="UP000280104">
    <property type="component" value="Chromosome II"/>
</dbReference>
<dbReference type="Pfam" id="PF04614">
    <property type="entry name" value="Pex19"/>
    <property type="match status" value="1"/>
</dbReference>
<gene>
    <name evidence="2" type="ORF">CAMPLR22A2D_LOCUS4120</name>
</gene>
<feature type="region of interest" description="Disordered" evidence="1">
    <location>
        <begin position="1"/>
        <end position="57"/>
    </location>
</feature>
<sequence length="532" mass="57814">MASTAPSADAGDDKPPEIAPRSPAGPDPHRNIGPPAPPPSAPVTSSGDGGASVTGTMEDFYPLPLWALEERACSSCARKKMLREKWEAARGLDLCSDDGVPSSSPSAPVQGPGTELQDPLAPPATWWCDPCEQHKKSLRDWRLRREGKLPPSPPPPPPSLGMPFYFGIPVLGSTKSILKLGRRLQEEARRWKKRPLSVAEERGYRECDVGKRVMRHKRDGPPLDTAGIGAAARVRDALTKMMPEPDKRRGARCVDYSKLTPLVGSREPSSSAAAGEDVLHDEALQTIEGQPEGLHGVSSAQWFALHVSTEFMRLLDPQVSSSAAAGGDLDGRLDEEAIDSLLNGEGMEDIVKTSIPKAYSREILYDLIMECVAQYRKWLLDNRDKLEKGKYKKCLKQLVPMVKLTSVYDKEPENLSKIMKLMYKVGKYGPPPSGVIHAISPRLYQSTMEQLAAAGAVDVLHNKVPQVIKAQAEGLHEGCSTQRLAGQVSTKFMRLLDPEAGSGATAGGNLDRRLDEDAIDNLLNVEGMQTGQ</sequence>
<proteinExistence type="predicted"/>
<protein>
    <submittedName>
        <fullName evidence="2">Uncharacterized protein</fullName>
    </submittedName>
</protein>
<dbReference type="PANTHER" id="PTHR12774">
    <property type="entry name" value="PEROXISOMAL BIOGENESIS FACTOR 19"/>
    <property type="match status" value="1"/>
</dbReference>
<dbReference type="InterPro" id="IPR006708">
    <property type="entry name" value="Pex19"/>
</dbReference>